<dbReference type="InterPro" id="IPR045667">
    <property type="entry name" value="ORC3_N"/>
</dbReference>
<accession>A0A0F7V9I3</accession>
<proteinExistence type="inferred from homology"/>
<evidence type="ECO:0000313" key="9">
    <source>
        <dbReference type="EMBL" id="CEO58573.1"/>
    </source>
</evidence>
<dbReference type="PANTHER" id="PTHR12748:SF0">
    <property type="entry name" value="ORIGIN RECOGNITION COMPLEX SUBUNIT 3"/>
    <property type="match status" value="1"/>
</dbReference>
<evidence type="ECO:0000256" key="3">
    <source>
        <dbReference type="ARBA" id="ARBA00022705"/>
    </source>
</evidence>
<evidence type="ECO:0000313" key="10">
    <source>
        <dbReference type="Proteomes" id="UP000042958"/>
    </source>
</evidence>
<comment type="similarity">
    <text evidence="2">Belongs to the ORC3 family.</text>
</comment>
<gene>
    <name evidence="9" type="ORF">PMG11_03285</name>
</gene>
<dbReference type="InterPro" id="IPR040855">
    <property type="entry name" value="ORC_WH_C"/>
</dbReference>
<dbReference type="GO" id="GO:0005664">
    <property type="term" value="C:nuclear origin of replication recognition complex"/>
    <property type="evidence" value="ECO:0007669"/>
    <property type="project" value="InterPro"/>
</dbReference>
<keyword evidence="5" id="KW-0539">Nucleus</keyword>
<name>A0A0F7V9I3_PENBI</name>
<dbReference type="CDD" id="cd20704">
    <property type="entry name" value="Orc3"/>
    <property type="match status" value="1"/>
</dbReference>
<dbReference type="GO" id="GO:0006270">
    <property type="term" value="P:DNA replication initiation"/>
    <property type="evidence" value="ECO:0007669"/>
    <property type="project" value="TreeGrafter"/>
</dbReference>
<dbReference type="AlphaFoldDB" id="A0A0F7V9I3"/>
<protein>
    <recommendedName>
        <fullName evidence="11">Origin recognition complex subunit</fullName>
    </recommendedName>
</protein>
<organism evidence="9 10">
    <name type="scientific">Penicillium brasilianum</name>
    <dbReference type="NCBI Taxonomy" id="104259"/>
    <lineage>
        <taxon>Eukaryota</taxon>
        <taxon>Fungi</taxon>
        <taxon>Dikarya</taxon>
        <taxon>Ascomycota</taxon>
        <taxon>Pezizomycotina</taxon>
        <taxon>Eurotiomycetes</taxon>
        <taxon>Eurotiomycetidae</taxon>
        <taxon>Eurotiales</taxon>
        <taxon>Aspergillaceae</taxon>
        <taxon>Penicillium</taxon>
    </lineage>
</organism>
<keyword evidence="10" id="KW-1185">Reference proteome</keyword>
<reference evidence="10" key="1">
    <citation type="journal article" date="2015" name="Genome Announc.">
        <title>Draft genome sequence of the fungus Penicillium brasilianum MG11.</title>
        <authorList>
            <person name="Horn F."/>
            <person name="Linde J."/>
            <person name="Mattern D.J."/>
            <person name="Walther G."/>
            <person name="Guthke R."/>
            <person name="Brakhage A.A."/>
            <person name="Valiante V."/>
        </authorList>
    </citation>
    <scope>NUCLEOTIDE SEQUENCE [LARGE SCALE GENOMIC DNA]</scope>
    <source>
        <strain evidence="10">MG11</strain>
    </source>
</reference>
<evidence type="ECO:0008006" key="11">
    <source>
        <dbReference type="Google" id="ProtNLM"/>
    </source>
</evidence>
<dbReference type="Pfam" id="PF07034">
    <property type="entry name" value="ORC3_N"/>
    <property type="match status" value="1"/>
</dbReference>
<dbReference type="EMBL" id="CDHK01000003">
    <property type="protein sequence ID" value="CEO58573.1"/>
    <property type="molecule type" value="Genomic_DNA"/>
</dbReference>
<sequence>MDPESLEDALDLSRDRAQNQGVYIYQPANLGKATGERPSKRRKVASTDSRETKPDAQCFVPLLNGEENAESAQLRFETYKQLWSTQEDKIQAILEDVDAGVLADVLSFVRANSPETCNGCIPTGLVTVGSNVSSLTRLLARLNDQLSASGEGGVVVLESGDAPNLKTSLKNIIRAAITNTEGNDGYQKFLTDRAGPRLLGYDLDLLNDYVQRKGTKKLVLALRDSEAFDPGLLMDLLSLFKSWLDRIPFTVLLGISTSVELFESRLPRACVSLLQGKHFEVQEAGNCVDRIYESLQADPYGKLWLGRNVTSTLLEKTHDYFQTPEAFSRMVKYAYMSHFFANPLSVLLGNPAPATLTQPRLCEAIRNLPSFRMFCEDLLEAGSPDDVRNLLENDEYLLQEALSHISAGQQSMRQIFHAVLAIHGCLQHTPSTKKTNVSDLSVRALSGELNESQVVDDMLATVRTFDSGKLGPLLESLPKTLPAELALDEIRTDFATLVDANTDSGPLRSEYNINSSVVKTTVVQQRILLSKGKSNLSEQDIEYTRIVDRLVGALQEYLTETLIQPQELFMHEAFLFDLRNPMKETFTPRPRFALERALANPFDYLISSTDSSGARISAKQPATAILYQLYLESGALVNIHDLWQAFYAVFENDQGNKFDDRMIMSLFYGALSDLKAFGMVKNSRKKTDHLAKSAWMGL</sequence>
<comment type="subcellular location">
    <subcellularLocation>
        <location evidence="1">Nucleus</location>
    </subcellularLocation>
</comment>
<feature type="domain" description="Origin recognition complex subunit 3 winged helix C-terminal" evidence="8">
    <location>
        <begin position="591"/>
        <end position="695"/>
    </location>
</feature>
<evidence type="ECO:0000256" key="6">
    <source>
        <dbReference type="SAM" id="MobiDB-lite"/>
    </source>
</evidence>
<feature type="region of interest" description="Disordered" evidence="6">
    <location>
        <begin position="25"/>
        <end position="53"/>
    </location>
</feature>
<dbReference type="GO" id="GO:0031261">
    <property type="term" value="C:DNA replication preinitiation complex"/>
    <property type="evidence" value="ECO:0007669"/>
    <property type="project" value="TreeGrafter"/>
</dbReference>
<dbReference type="Pfam" id="PF18137">
    <property type="entry name" value="WHD_ORC"/>
    <property type="match status" value="1"/>
</dbReference>
<evidence type="ECO:0000256" key="2">
    <source>
        <dbReference type="ARBA" id="ARBA00010977"/>
    </source>
</evidence>
<keyword evidence="4" id="KW-0238">DNA-binding</keyword>
<dbReference type="STRING" id="104259.A0A0F7V9I3"/>
<evidence type="ECO:0000259" key="7">
    <source>
        <dbReference type="Pfam" id="PF07034"/>
    </source>
</evidence>
<dbReference type="PANTHER" id="PTHR12748">
    <property type="entry name" value="ORIGIN RECOGNITION COMPLEX SUBUNIT 3"/>
    <property type="match status" value="1"/>
</dbReference>
<dbReference type="Proteomes" id="UP000042958">
    <property type="component" value="Unassembled WGS sequence"/>
</dbReference>
<dbReference type="GO" id="GO:0003688">
    <property type="term" value="F:DNA replication origin binding"/>
    <property type="evidence" value="ECO:0007669"/>
    <property type="project" value="TreeGrafter"/>
</dbReference>
<keyword evidence="3" id="KW-0235">DNA replication</keyword>
<feature type="domain" description="Origin recognition complex subunit 3 N-terminal" evidence="7">
    <location>
        <begin position="44"/>
        <end position="347"/>
    </location>
</feature>
<evidence type="ECO:0000256" key="1">
    <source>
        <dbReference type="ARBA" id="ARBA00004123"/>
    </source>
</evidence>
<dbReference type="InterPro" id="IPR020795">
    <property type="entry name" value="ORC3"/>
</dbReference>
<dbReference type="GO" id="GO:0005656">
    <property type="term" value="C:nuclear pre-replicative complex"/>
    <property type="evidence" value="ECO:0007669"/>
    <property type="project" value="TreeGrafter"/>
</dbReference>
<dbReference type="OrthoDB" id="10265211at2759"/>
<evidence type="ECO:0000256" key="5">
    <source>
        <dbReference type="ARBA" id="ARBA00023242"/>
    </source>
</evidence>
<evidence type="ECO:0000256" key="4">
    <source>
        <dbReference type="ARBA" id="ARBA00023125"/>
    </source>
</evidence>
<evidence type="ECO:0000259" key="8">
    <source>
        <dbReference type="Pfam" id="PF18137"/>
    </source>
</evidence>